<feature type="transmembrane region" description="Helical" evidence="1">
    <location>
        <begin position="99"/>
        <end position="117"/>
    </location>
</feature>
<dbReference type="AlphaFoldDB" id="A0A2T3M7K1"/>
<reference evidence="2 3" key="1">
    <citation type="submission" date="2018-03" db="EMBL/GenBank/DDBJ databases">
        <title>Whole genome sequencing of Histamine producing bacteria.</title>
        <authorList>
            <person name="Butler K."/>
        </authorList>
    </citation>
    <scope>NUCLEOTIDE SEQUENCE [LARGE SCALE GENOMIC DNA]</scope>
    <source>
        <strain evidence="2 3">ATCC 33979</strain>
    </source>
</reference>
<proteinExistence type="predicted"/>
<dbReference type="RefSeq" id="WP_045070353.1">
    <property type="nucleotide sequence ID" value="NZ_JZSL01000025.1"/>
</dbReference>
<evidence type="ECO:0008006" key="4">
    <source>
        <dbReference type="Google" id="ProtNLM"/>
    </source>
</evidence>
<dbReference type="OrthoDB" id="5832087at2"/>
<feature type="transmembrane region" description="Helical" evidence="1">
    <location>
        <begin position="73"/>
        <end position="93"/>
    </location>
</feature>
<keyword evidence="1" id="KW-0812">Transmembrane</keyword>
<dbReference type="EMBL" id="PYOJ01000019">
    <property type="protein sequence ID" value="PSV88247.1"/>
    <property type="molecule type" value="Genomic_DNA"/>
</dbReference>
<comment type="caution">
    <text evidence="2">The sequence shown here is derived from an EMBL/GenBank/DDBJ whole genome shotgun (WGS) entry which is preliminary data.</text>
</comment>
<evidence type="ECO:0000313" key="3">
    <source>
        <dbReference type="Proteomes" id="UP000240410"/>
    </source>
</evidence>
<keyword evidence="1" id="KW-1133">Transmembrane helix</keyword>
<evidence type="ECO:0000256" key="1">
    <source>
        <dbReference type="SAM" id="Phobius"/>
    </source>
</evidence>
<dbReference type="Proteomes" id="UP000240410">
    <property type="component" value="Unassembled WGS sequence"/>
</dbReference>
<keyword evidence="1" id="KW-0472">Membrane</keyword>
<name>A0A2T3M7K1_PHOLE</name>
<accession>A0A2T3M7K1</accession>
<gene>
    <name evidence="2" type="ORF">CTM89_14820</name>
</gene>
<sequence>MSQYTTITAKVDALRAKGFTDSDIDDLLGGVAVSEQKAPPMHLGEIFDNGASAEEWNKQVDENEQLYIYRSNCLMLTVGIAFITVMLTVKGYLDVFTGWFILAGDVLFGFIAVAYFMPKWRDKTNFFVKKRQ</sequence>
<evidence type="ECO:0000313" key="2">
    <source>
        <dbReference type="EMBL" id="PSV88247.1"/>
    </source>
</evidence>
<protein>
    <recommendedName>
        <fullName evidence="4">DUF2157 domain-containing protein</fullName>
    </recommendedName>
</protein>
<organism evidence="2 3">
    <name type="scientific">Photobacterium leiognathi</name>
    <dbReference type="NCBI Taxonomy" id="553611"/>
    <lineage>
        <taxon>Bacteria</taxon>
        <taxon>Pseudomonadati</taxon>
        <taxon>Pseudomonadota</taxon>
        <taxon>Gammaproteobacteria</taxon>
        <taxon>Vibrionales</taxon>
        <taxon>Vibrionaceae</taxon>
        <taxon>Photobacterium</taxon>
    </lineage>
</organism>